<organism evidence="2 3">
    <name type="scientific">Tanacetum coccineum</name>
    <dbReference type="NCBI Taxonomy" id="301880"/>
    <lineage>
        <taxon>Eukaryota</taxon>
        <taxon>Viridiplantae</taxon>
        <taxon>Streptophyta</taxon>
        <taxon>Embryophyta</taxon>
        <taxon>Tracheophyta</taxon>
        <taxon>Spermatophyta</taxon>
        <taxon>Magnoliopsida</taxon>
        <taxon>eudicotyledons</taxon>
        <taxon>Gunneridae</taxon>
        <taxon>Pentapetalae</taxon>
        <taxon>asterids</taxon>
        <taxon>campanulids</taxon>
        <taxon>Asterales</taxon>
        <taxon>Asteraceae</taxon>
        <taxon>Asteroideae</taxon>
        <taxon>Anthemideae</taxon>
        <taxon>Anthemidinae</taxon>
        <taxon>Tanacetum</taxon>
    </lineage>
</organism>
<gene>
    <name evidence="2" type="ORF">Tco_1043463</name>
</gene>
<proteinExistence type="predicted"/>
<protein>
    <submittedName>
        <fullName evidence="2">Ribonuclease H-like domain-containing protein</fullName>
    </submittedName>
</protein>
<keyword evidence="3" id="KW-1185">Reference proteome</keyword>
<feature type="region of interest" description="Disordered" evidence="1">
    <location>
        <begin position="91"/>
        <end position="123"/>
    </location>
</feature>
<evidence type="ECO:0000313" key="2">
    <source>
        <dbReference type="EMBL" id="GJT76738.1"/>
    </source>
</evidence>
<comment type="caution">
    <text evidence="2">The sequence shown here is derived from an EMBL/GenBank/DDBJ whole genome shotgun (WGS) entry which is preliminary data.</text>
</comment>
<dbReference type="EMBL" id="BQNB010018650">
    <property type="protein sequence ID" value="GJT76738.1"/>
    <property type="molecule type" value="Genomic_DNA"/>
</dbReference>
<accession>A0ABQ5GM39</accession>
<sequence length="271" mass="30261">MNKLVKVNLVRGLPSKLFENDQTCVACQKGKQHRASSTKDETSCILKSFITGIENLVDHKVKVIRCDNGTGFKNKEMNGIMSNGFAVQKASDKADLMSSPDDGIQPSSDDGRRNESNVNAASIMEVNDVGDMKTEEGNHALKDPKMVEVMQDRASKFKLQEVWVWCELPNGMSVIALNGIDFLDRVYQPPGFKDPDFPDRVYKVKKALYGLHQAPRAWHKGDILLVYVYVDDIIFGSTKKQLCNAFEKCKKQTVVANSTTEAEYVVASKFV</sequence>
<name>A0ABQ5GM39_9ASTR</name>
<reference evidence="2" key="2">
    <citation type="submission" date="2022-01" db="EMBL/GenBank/DDBJ databases">
        <authorList>
            <person name="Yamashiro T."/>
            <person name="Shiraishi A."/>
            <person name="Satake H."/>
            <person name="Nakayama K."/>
        </authorList>
    </citation>
    <scope>NUCLEOTIDE SEQUENCE</scope>
</reference>
<reference evidence="2" key="1">
    <citation type="journal article" date="2022" name="Int. J. Mol. Sci.">
        <title>Draft Genome of Tanacetum Coccineum: Genomic Comparison of Closely Related Tanacetum-Family Plants.</title>
        <authorList>
            <person name="Yamashiro T."/>
            <person name="Shiraishi A."/>
            <person name="Nakayama K."/>
            <person name="Satake H."/>
        </authorList>
    </citation>
    <scope>NUCLEOTIDE SEQUENCE</scope>
</reference>
<dbReference type="Proteomes" id="UP001151760">
    <property type="component" value="Unassembled WGS sequence"/>
</dbReference>
<evidence type="ECO:0000313" key="3">
    <source>
        <dbReference type="Proteomes" id="UP001151760"/>
    </source>
</evidence>
<evidence type="ECO:0000256" key="1">
    <source>
        <dbReference type="SAM" id="MobiDB-lite"/>
    </source>
</evidence>